<accession>A0A4C1X613</accession>
<evidence type="ECO:0000313" key="2">
    <source>
        <dbReference type="EMBL" id="GBP58322.1"/>
    </source>
</evidence>
<gene>
    <name evidence="2" type="ORF">EVAR_11602_1</name>
</gene>
<sequence length="219" mass="24514">MRLKQGVEKEWPELRNPEVVVFHHDDHILHMRALSARASACPAAPPPGAPLLFVALLSHVQSALFSHARFFLEHEQNNEPLGPLTFTVRGIKARVKRTLIEYRFIKAVLMIFPASGTIMRFSSKDKSCAANFSNPRPAASLEQKRSFNEDSRYAAAAANQSWRGAVAGLCEFCTSWRCSAESKEELSDMQMPRRGHIARKINGKKKFSGDDHEPDVASQ</sequence>
<keyword evidence="3" id="KW-1185">Reference proteome</keyword>
<feature type="compositionally biased region" description="Basic residues" evidence="1">
    <location>
        <begin position="193"/>
        <end position="206"/>
    </location>
</feature>
<organism evidence="2 3">
    <name type="scientific">Eumeta variegata</name>
    <name type="common">Bagworm moth</name>
    <name type="synonym">Eumeta japonica</name>
    <dbReference type="NCBI Taxonomy" id="151549"/>
    <lineage>
        <taxon>Eukaryota</taxon>
        <taxon>Metazoa</taxon>
        <taxon>Ecdysozoa</taxon>
        <taxon>Arthropoda</taxon>
        <taxon>Hexapoda</taxon>
        <taxon>Insecta</taxon>
        <taxon>Pterygota</taxon>
        <taxon>Neoptera</taxon>
        <taxon>Endopterygota</taxon>
        <taxon>Lepidoptera</taxon>
        <taxon>Glossata</taxon>
        <taxon>Ditrysia</taxon>
        <taxon>Tineoidea</taxon>
        <taxon>Psychidae</taxon>
        <taxon>Oiketicinae</taxon>
        <taxon>Eumeta</taxon>
    </lineage>
</organism>
<evidence type="ECO:0000256" key="1">
    <source>
        <dbReference type="SAM" id="MobiDB-lite"/>
    </source>
</evidence>
<dbReference type="AlphaFoldDB" id="A0A4C1X613"/>
<comment type="caution">
    <text evidence="2">The sequence shown here is derived from an EMBL/GenBank/DDBJ whole genome shotgun (WGS) entry which is preliminary data.</text>
</comment>
<dbReference type="EMBL" id="BGZK01000732">
    <property type="protein sequence ID" value="GBP58322.1"/>
    <property type="molecule type" value="Genomic_DNA"/>
</dbReference>
<dbReference type="Proteomes" id="UP000299102">
    <property type="component" value="Unassembled WGS sequence"/>
</dbReference>
<name>A0A4C1X613_EUMVA</name>
<feature type="compositionally biased region" description="Basic and acidic residues" evidence="1">
    <location>
        <begin position="207"/>
        <end position="219"/>
    </location>
</feature>
<protein>
    <submittedName>
        <fullName evidence="2">Uncharacterized protein</fullName>
    </submittedName>
</protein>
<feature type="region of interest" description="Disordered" evidence="1">
    <location>
        <begin position="183"/>
        <end position="219"/>
    </location>
</feature>
<evidence type="ECO:0000313" key="3">
    <source>
        <dbReference type="Proteomes" id="UP000299102"/>
    </source>
</evidence>
<proteinExistence type="predicted"/>
<reference evidence="2 3" key="1">
    <citation type="journal article" date="2019" name="Commun. Biol.">
        <title>The bagworm genome reveals a unique fibroin gene that provides high tensile strength.</title>
        <authorList>
            <person name="Kono N."/>
            <person name="Nakamura H."/>
            <person name="Ohtoshi R."/>
            <person name="Tomita M."/>
            <person name="Numata K."/>
            <person name="Arakawa K."/>
        </authorList>
    </citation>
    <scope>NUCLEOTIDE SEQUENCE [LARGE SCALE GENOMIC DNA]</scope>
</reference>